<accession>A0A1A7P025</accession>
<evidence type="ECO:0000313" key="2">
    <source>
        <dbReference type="Proteomes" id="UP000092643"/>
    </source>
</evidence>
<reference evidence="1 2" key="1">
    <citation type="submission" date="2014-11" db="EMBL/GenBank/DDBJ databases">
        <title>Pan-genome of Gallibacterium spp.</title>
        <authorList>
            <person name="Kudirkiene E."/>
            <person name="Bojesen A.M."/>
        </authorList>
    </citation>
    <scope>NUCLEOTIDE SEQUENCE [LARGE SCALE GENOMIC DNA]</scope>
    <source>
        <strain evidence="1 2">F 279</strain>
    </source>
</reference>
<organism evidence="1 2">
    <name type="scientific">Gallibacterium anatis</name>
    <dbReference type="NCBI Taxonomy" id="750"/>
    <lineage>
        <taxon>Bacteria</taxon>
        <taxon>Pseudomonadati</taxon>
        <taxon>Pseudomonadota</taxon>
        <taxon>Gammaproteobacteria</taxon>
        <taxon>Pasteurellales</taxon>
        <taxon>Pasteurellaceae</taxon>
        <taxon>Gallibacterium</taxon>
    </lineage>
</organism>
<dbReference type="OrthoDB" id="7065319at2"/>
<dbReference type="AlphaFoldDB" id="A0A1A7P025"/>
<comment type="caution">
    <text evidence="1">The sequence shown here is derived from an EMBL/GenBank/DDBJ whole genome shotgun (WGS) entry which is preliminary data.</text>
</comment>
<dbReference type="RefSeq" id="WP_065232431.1">
    <property type="nucleotide sequence ID" value="NZ_JTJN01000021.1"/>
</dbReference>
<gene>
    <name evidence="1" type="ORF">QV03_07790</name>
</gene>
<dbReference type="Proteomes" id="UP000092643">
    <property type="component" value="Unassembled WGS sequence"/>
</dbReference>
<sequence length="188" mass="21912">MMQMVNQALLSHIITQIKMGKIRYCENFGFTSDELAKINNLSTDELHYLSQMPNTFLEISVNHDLLKKMLKRIKTKTAEQKLFDRALVLGASIELMKCFFGAQPYEVSERRRLLGKQISVGRRTITDIEKSSDAWYRWQEACKLDPKNKKLNSLDALDNLMVIAEELNLDLAMLWKQVRKWENLNDKA</sequence>
<name>A0A1A7P025_9PAST</name>
<proteinExistence type="predicted"/>
<protein>
    <recommendedName>
        <fullName evidence="3">DUF2857 domain-containing protein</fullName>
    </recommendedName>
</protein>
<dbReference type="Pfam" id="PF11198">
    <property type="entry name" value="DUF2857"/>
    <property type="match status" value="1"/>
</dbReference>
<evidence type="ECO:0000313" key="1">
    <source>
        <dbReference type="EMBL" id="OBW98275.1"/>
    </source>
</evidence>
<dbReference type="PATRIC" id="fig|750.21.peg.981"/>
<dbReference type="InterPro" id="IPR021364">
    <property type="entry name" value="DUF2857"/>
</dbReference>
<dbReference type="EMBL" id="JTJO01000034">
    <property type="protein sequence ID" value="OBW98275.1"/>
    <property type="molecule type" value="Genomic_DNA"/>
</dbReference>
<evidence type="ECO:0008006" key="3">
    <source>
        <dbReference type="Google" id="ProtNLM"/>
    </source>
</evidence>